<protein>
    <recommendedName>
        <fullName evidence="1">non-specific serine/threonine protein kinase</fullName>
        <ecNumber evidence="1">2.7.11.1</ecNumber>
    </recommendedName>
</protein>
<keyword evidence="5" id="KW-0418">Kinase</keyword>
<evidence type="ECO:0000256" key="8">
    <source>
        <dbReference type="ARBA" id="ARBA00048679"/>
    </source>
</evidence>
<evidence type="ECO:0000256" key="3">
    <source>
        <dbReference type="ARBA" id="ARBA00022679"/>
    </source>
</evidence>
<keyword evidence="10" id="KW-0472">Membrane</keyword>
<feature type="compositionally biased region" description="Low complexity" evidence="9">
    <location>
        <begin position="413"/>
        <end position="434"/>
    </location>
</feature>
<keyword evidence="2" id="KW-0723">Serine/threonine-protein kinase</keyword>
<proteinExistence type="predicted"/>
<dbReference type="InterPro" id="IPR000719">
    <property type="entry name" value="Prot_kinase_dom"/>
</dbReference>
<evidence type="ECO:0000256" key="10">
    <source>
        <dbReference type="SAM" id="Phobius"/>
    </source>
</evidence>
<feature type="compositionally biased region" description="Low complexity" evidence="9">
    <location>
        <begin position="442"/>
        <end position="453"/>
    </location>
</feature>
<dbReference type="InterPro" id="IPR011009">
    <property type="entry name" value="Kinase-like_dom_sf"/>
</dbReference>
<comment type="catalytic activity">
    <reaction evidence="8">
        <text>L-seryl-[protein] + ATP = O-phospho-L-seryl-[protein] + ADP + H(+)</text>
        <dbReference type="Rhea" id="RHEA:17989"/>
        <dbReference type="Rhea" id="RHEA-COMP:9863"/>
        <dbReference type="Rhea" id="RHEA-COMP:11604"/>
        <dbReference type="ChEBI" id="CHEBI:15378"/>
        <dbReference type="ChEBI" id="CHEBI:29999"/>
        <dbReference type="ChEBI" id="CHEBI:30616"/>
        <dbReference type="ChEBI" id="CHEBI:83421"/>
        <dbReference type="ChEBI" id="CHEBI:456216"/>
        <dbReference type="EC" id="2.7.11.1"/>
    </reaction>
</comment>
<evidence type="ECO:0000256" key="5">
    <source>
        <dbReference type="ARBA" id="ARBA00022777"/>
    </source>
</evidence>
<dbReference type="EC" id="2.7.11.1" evidence="1"/>
<evidence type="ECO:0000256" key="1">
    <source>
        <dbReference type="ARBA" id="ARBA00012513"/>
    </source>
</evidence>
<keyword evidence="4" id="KW-0547">Nucleotide-binding</keyword>
<evidence type="ECO:0000256" key="6">
    <source>
        <dbReference type="ARBA" id="ARBA00022840"/>
    </source>
</evidence>
<dbReference type="FunFam" id="1.10.510.10:FF:000021">
    <property type="entry name" value="Serine/threonine protein kinase"/>
    <property type="match status" value="1"/>
</dbReference>
<dbReference type="InterPro" id="IPR008271">
    <property type="entry name" value="Ser/Thr_kinase_AS"/>
</dbReference>
<feature type="transmembrane region" description="Helical" evidence="10">
    <location>
        <begin position="349"/>
        <end position="369"/>
    </location>
</feature>
<evidence type="ECO:0000313" key="13">
    <source>
        <dbReference type="Proteomes" id="UP000642748"/>
    </source>
</evidence>
<evidence type="ECO:0000256" key="7">
    <source>
        <dbReference type="ARBA" id="ARBA00047899"/>
    </source>
</evidence>
<sequence>MLTPADVLNERYRLDAPIASGGMGEVWRATDTTLDRTVALKVMRAERVANADFDARFRAEARTMAALHHPNVVNIYDYGRSPLPDGTTVSFLVMTYVDGESLRDRLTNGGPLPVVETMTLLAQAADALHAVHQHGIVHRDVKPANLLVQADGTVTLVDFGVARTDALTSVTTANAIIGTALYMAPEQASGKTVSATTDIYSLGAVAFHCLAGTPPFNGETALEVALKHVSDEPPPLPESVPVAARALVTRALAKDPADRFASAAAFAAAARAVASDPDAVPETADPAATALLAAGSKGVPGAKAAAVSRAALGAGGLAAAGAAPGDTLTGAESDDPMDAGRPVRRRRTAILAVAGAVVLIGLVGLTVLLNNHQSTPAGPVHRPPVSSTPTETQTLGPQPTGDRRSRPATVDFSTPPSAGVPSSVAPSATASTSPSAPPASPTPTGTGPADQPSSAPPSPQDTPTGGPSGQNDQPEK</sequence>
<dbReference type="CDD" id="cd14014">
    <property type="entry name" value="STKc_PknB_like"/>
    <property type="match status" value="1"/>
</dbReference>
<dbReference type="Pfam" id="PF00069">
    <property type="entry name" value="Pkinase"/>
    <property type="match status" value="1"/>
</dbReference>
<keyword evidence="3" id="KW-0808">Transferase</keyword>
<evidence type="ECO:0000259" key="11">
    <source>
        <dbReference type="PROSITE" id="PS50011"/>
    </source>
</evidence>
<feature type="compositionally biased region" description="Polar residues" evidence="9">
    <location>
        <begin position="385"/>
        <end position="397"/>
    </location>
</feature>
<organism evidence="12 13">
    <name type="scientific">Rugosimonospora africana</name>
    <dbReference type="NCBI Taxonomy" id="556532"/>
    <lineage>
        <taxon>Bacteria</taxon>
        <taxon>Bacillati</taxon>
        <taxon>Actinomycetota</taxon>
        <taxon>Actinomycetes</taxon>
        <taxon>Micromonosporales</taxon>
        <taxon>Micromonosporaceae</taxon>
        <taxon>Rugosimonospora</taxon>
    </lineage>
</organism>
<dbReference type="EMBL" id="BONZ01000043">
    <property type="protein sequence ID" value="GIH16392.1"/>
    <property type="molecule type" value="Genomic_DNA"/>
</dbReference>
<reference evidence="12" key="1">
    <citation type="submission" date="2021-01" db="EMBL/GenBank/DDBJ databases">
        <title>Whole genome shotgun sequence of Rugosimonospora africana NBRC 104875.</title>
        <authorList>
            <person name="Komaki H."/>
            <person name="Tamura T."/>
        </authorList>
    </citation>
    <scope>NUCLEOTIDE SEQUENCE</scope>
    <source>
        <strain evidence="12">NBRC 104875</strain>
    </source>
</reference>
<accession>A0A8J3VRQ2</accession>
<dbReference type="GO" id="GO:0005524">
    <property type="term" value="F:ATP binding"/>
    <property type="evidence" value="ECO:0007669"/>
    <property type="project" value="UniProtKB-KW"/>
</dbReference>
<evidence type="ECO:0000256" key="4">
    <source>
        <dbReference type="ARBA" id="ARBA00022741"/>
    </source>
</evidence>
<dbReference type="PANTHER" id="PTHR43289:SF6">
    <property type="entry name" value="SERINE_THREONINE-PROTEIN KINASE NEKL-3"/>
    <property type="match status" value="1"/>
</dbReference>
<keyword evidence="10" id="KW-1133">Transmembrane helix</keyword>
<dbReference type="GO" id="GO:0004674">
    <property type="term" value="F:protein serine/threonine kinase activity"/>
    <property type="evidence" value="ECO:0007669"/>
    <property type="project" value="UniProtKB-KW"/>
</dbReference>
<evidence type="ECO:0000313" key="12">
    <source>
        <dbReference type="EMBL" id="GIH16392.1"/>
    </source>
</evidence>
<dbReference type="Gene3D" id="1.10.510.10">
    <property type="entry name" value="Transferase(Phosphotransferase) domain 1"/>
    <property type="match status" value="1"/>
</dbReference>
<feature type="region of interest" description="Disordered" evidence="9">
    <location>
        <begin position="375"/>
        <end position="476"/>
    </location>
</feature>
<dbReference type="AlphaFoldDB" id="A0A8J3VRQ2"/>
<dbReference type="GO" id="GO:0045717">
    <property type="term" value="P:negative regulation of fatty acid biosynthetic process"/>
    <property type="evidence" value="ECO:0007669"/>
    <property type="project" value="UniProtKB-ARBA"/>
</dbReference>
<dbReference type="SUPFAM" id="SSF56112">
    <property type="entry name" value="Protein kinase-like (PK-like)"/>
    <property type="match status" value="1"/>
</dbReference>
<dbReference type="PROSITE" id="PS00108">
    <property type="entry name" value="PROTEIN_KINASE_ST"/>
    <property type="match status" value="1"/>
</dbReference>
<dbReference type="Gene3D" id="3.30.200.20">
    <property type="entry name" value="Phosphorylase Kinase, domain 1"/>
    <property type="match status" value="1"/>
</dbReference>
<feature type="domain" description="Protein kinase" evidence="11">
    <location>
        <begin position="12"/>
        <end position="273"/>
    </location>
</feature>
<dbReference type="SMART" id="SM00220">
    <property type="entry name" value="S_TKc"/>
    <property type="match status" value="1"/>
</dbReference>
<evidence type="ECO:0000256" key="9">
    <source>
        <dbReference type="SAM" id="MobiDB-lite"/>
    </source>
</evidence>
<comment type="caution">
    <text evidence="12">The sequence shown here is derived from an EMBL/GenBank/DDBJ whole genome shotgun (WGS) entry which is preliminary data.</text>
</comment>
<keyword evidence="10" id="KW-0812">Transmembrane</keyword>
<dbReference type="PROSITE" id="PS50011">
    <property type="entry name" value="PROTEIN_KINASE_DOM"/>
    <property type="match status" value="1"/>
</dbReference>
<dbReference type="FunFam" id="3.30.200.20:FF:000035">
    <property type="entry name" value="Serine/threonine protein kinase Stk1"/>
    <property type="match status" value="1"/>
</dbReference>
<comment type="catalytic activity">
    <reaction evidence="7">
        <text>L-threonyl-[protein] + ATP = O-phospho-L-threonyl-[protein] + ADP + H(+)</text>
        <dbReference type="Rhea" id="RHEA:46608"/>
        <dbReference type="Rhea" id="RHEA-COMP:11060"/>
        <dbReference type="Rhea" id="RHEA-COMP:11605"/>
        <dbReference type="ChEBI" id="CHEBI:15378"/>
        <dbReference type="ChEBI" id="CHEBI:30013"/>
        <dbReference type="ChEBI" id="CHEBI:30616"/>
        <dbReference type="ChEBI" id="CHEBI:61977"/>
        <dbReference type="ChEBI" id="CHEBI:456216"/>
        <dbReference type="EC" id="2.7.11.1"/>
    </reaction>
</comment>
<keyword evidence="13" id="KW-1185">Reference proteome</keyword>
<evidence type="ECO:0000256" key="2">
    <source>
        <dbReference type="ARBA" id="ARBA00022527"/>
    </source>
</evidence>
<dbReference type="RefSeq" id="WP_203919977.1">
    <property type="nucleotide sequence ID" value="NZ_BONZ01000043.1"/>
</dbReference>
<dbReference type="Proteomes" id="UP000642748">
    <property type="component" value="Unassembled WGS sequence"/>
</dbReference>
<name>A0A8J3VRQ2_9ACTN</name>
<keyword evidence="6" id="KW-0067">ATP-binding</keyword>
<dbReference type="PANTHER" id="PTHR43289">
    <property type="entry name" value="MITOGEN-ACTIVATED PROTEIN KINASE KINASE KINASE 20-RELATED"/>
    <property type="match status" value="1"/>
</dbReference>
<gene>
    <name evidence="12" type="ORF">Raf01_45640</name>
</gene>